<gene>
    <name evidence="1" type="ORF">OMP38_00610</name>
</gene>
<proteinExistence type="predicted"/>
<organism evidence="1 2">
    <name type="scientific">Cohnella ginsengisoli</name>
    <dbReference type="NCBI Taxonomy" id="425004"/>
    <lineage>
        <taxon>Bacteria</taxon>
        <taxon>Bacillati</taxon>
        <taxon>Bacillota</taxon>
        <taxon>Bacilli</taxon>
        <taxon>Bacillales</taxon>
        <taxon>Paenibacillaceae</taxon>
        <taxon>Cohnella</taxon>
    </lineage>
</organism>
<reference evidence="1 2" key="1">
    <citation type="submission" date="2022-10" db="EMBL/GenBank/DDBJ databases">
        <title>Comparative genomic analysis of Cohnella hashimotonis sp. nov., isolated from the International Space Station.</title>
        <authorList>
            <person name="Simpson A."/>
            <person name="Venkateswaran K."/>
        </authorList>
    </citation>
    <scope>NUCLEOTIDE SEQUENCE [LARGE SCALE GENOMIC DNA]</scope>
    <source>
        <strain evidence="1 2">DSM 18997</strain>
    </source>
</reference>
<protein>
    <submittedName>
        <fullName evidence="1">Uncharacterized protein</fullName>
    </submittedName>
</protein>
<dbReference type="EMBL" id="JAPDHZ010000002">
    <property type="protein sequence ID" value="MDG0789521.1"/>
    <property type="molecule type" value="Genomic_DNA"/>
</dbReference>
<sequence>MDRLLPHDPLLSYEAFDFAYDDGMPFDDAFLDDRADLAAHGRSVRLH</sequence>
<evidence type="ECO:0000313" key="2">
    <source>
        <dbReference type="Proteomes" id="UP001153387"/>
    </source>
</evidence>
<accession>A0A9X4KCK0</accession>
<dbReference type="AlphaFoldDB" id="A0A9X4KCK0"/>
<name>A0A9X4KCK0_9BACL</name>
<keyword evidence="2" id="KW-1185">Reference proteome</keyword>
<dbReference type="RefSeq" id="WP_277563458.1">
    <property type="nucleotide sequence ID" value="NZ_JAPDHZ010000002.1"/>
</dbReference>
<dbReference type="Proteomes" id="UP001153387">
    <property type="component" value="Unassembled WGS sequence"/>
</dbReference>
<evidence type="ECO:0000313" key="1">
    <source>
        <dbReference type="EMBL" id="MDG0789521.1"/>
    </source>
</evidence>
<comment type="caution">
    <text evidence="1">The sequence shown here is derived from an EMBL/GenBank/DDBJ whole genome shotgun (WGS) entry which is preliminary data.</text>
</comment>